<dbReference type="Gene3D" id="1.20.140.150">
    <property type="match status" value="1"/>
</dbReference>
<evidence type="ECO:0000313" key="3">
    <source>
        <dbReference type="Proteomes" id="UP000765509"/>
    </source>
</evidence>
<name>A0A9Q3GQU3_9BASI</name>
<dbReference type="OrthoDB" id="3881at2759"/>
<keyword evidence="1" id="KW-0812">Transmembrane</keyword>
<dbReference type="InterPro" id="IPR051380">
    <property type="entry name" value="pH-response_reg_palI/RIM9"/>
</dbReference>
<dbReference type="PANTHER" id="PTHR28013:SF4">
    <property type="entry name" value="MARVEL DOMAIN-CONTAINING PROTEIN"/>
    <property type="match status" value="1"/>
</dbReference>
<dbReference type="PANTHER" id="PTHR28013">
    <property type="entry name" value="PROTEIN DCV1-RELATED"/>
    <property type="match status" value="1"/>
</dbReference>
<comment type="caution">
    <text evidence="2">The sequence shown here is derived from an EMBL/GenBank/DDBJ whole genome shotgun (WGS) entry which is preliminary data.</text>
</comment>
<dbReference type="GO" id="GO:0032153">
    <property type="term" value="C:cell division site"/>
    <property type="evidence" value="ECO:0007669"/>
    <property type="project" value="TreeGrafter"/>
</dbReference>
<evidence type="ECO:0000256" key="1">
    <source>
        <dbReference type="SAM" id="Phobius"/>
    </source>
</evidence>
<reference evidence="2" key="1">
    <citation type="submission" date="2021-03" db="EMBL/GenBank/DDBJ databases">
        <title>Draft genome sequence of rust myrtle Austropuccinia psidii MF-1, a brazilian biotype.</title>
        <authorList>
            <person name="Quecine M.C."/>
            <person name="Pachon D.M.R."/>
            <person name="Bonatelli M.L."/>
            <person name="Correr F.H."/>
            <person name="Franceschini L.M."/>
            <person name="Leite T.F."/>
            <person name="Margarido G.R.A."/>
            <person name="Almeida C.A."/>
            <person name="Ferrarezi J.A."/>
            <person name="Labate C.A."/>
        </authorList>
    </citation>
    <scope>NUCLEOTIDE SEQUENCE</scope>
    <source>
        <strain evidence="2">MF-1</strain>
    </source>
</reference>
<sequence>MSGITTLFGGMSFFLLLVATILMIASDCSSPTSTQVYFLKTTLSANLARQVIEYLPESIVVFDRLDVRMGLLGYCINEFCTNFHLGYRVPAFLVGGPLGADLLNRETTTALVINPLYTAFSSACLLGFFVTIFVPHAMALFGLLIINTLLGLICLIIDLNIFVKAYYIVRDSQNGFYDAVSVHYGNSLWLMVAAVILTIFSTLLFAATLGSEDRSDSFKMKRKARNGEI</sequence>
<organism evidence="2 3">
    <name type="scientific">Austropuccinia psidii MF-1</name>
    <dbReference type="NCBI Taxonomy" id="1389203"/>
    <lineage>
        <taxon>Eukaryota</taxon>
        <taxon>Fungi</taxon>
        <taxon>Dikarya</taxon>
        <taxon>Basidiomycota</taxon>
        <taxon>Pucciniomycotina</taxon>
        <taxon>Pucciniomycetes</taxon>
        <taxon>Pucciniales</taxon>
        <taxon>Sphaerophragmiaceae</taxon>
        <taxon>Austropuccinia</taxon>
    </lineage>
</organism>
<dbReference type="GO" id="GO:0005886">
    <property type="term" value="C:plasma membrane"/>
    <property type="evidence" value="ECO:0007669"/>
    <property type="project" value="TreeGrafter"/>
</dbReference>
<keyword evidence="3" id="KW-1185">Reference proteome</keyword>
<dbReference type="AlphaFoldDB" id="A0A9Q3GQU3"/>
<feature type="transmembrane region" description="Helical" evidence="1">
    <location>
        <begin position="188"/>
        <end position="210"/>
    </location>
</feature>
<dbReference type="EMBL" id="AVOT02004553">
    <property type="protein sequence ID" value="MBW0476693.1"/>
    <property type="molecule type" value="Genomic_DNA"/>
</dbReference>
<feature type="transmembrane region" description="Helical" evidence="1">
    <location>
        <begin position="141"/>
        <end position="168"/>
    </location>
</feature>
<gene>
    <name evidence="2" type="ORF">O181_016408</name>
</gene>
<feature type="transmembrane region" description="Helical" evidence="1">
    <location>
        <begin position="116"/>
        <end position="134"/>
    </location>
</feature>
<dbReference type="GO" id="GO:0035838">
    <property type="term" value="C:growing cell tip"/>
    <property type="evidence" value="ECO:0007669"/>
    <property type="project" value="TreeGrafter"/>
</dbReference>
<protein>
    <submittedName>
        <fullName evidence="2">Uncharacterized protein</fullName>
    </submittedName>
</protein>
<keyword evidence="1" id="KW-1133">Transmembrane helix</keyword>
<feature type="transmembrane region" description="Helical" evidence="1">
    <location>
        <begin position="7"/>
        <end position="25"/>
    </location>
</feature>
<keyword evidence="1" id="KW-0472">Membrane</keyword>
<proteinExistence type="predicted"/>
<dbReference type="Proteomes" id="UP000765509">
    <property type="component" value="Unassembled WGS sequence"/>
</dbReference>
<accession>A0A9Q3GQU3</accession>
<evidence type="ECO:0000313" key="2">
    <source>
        <dbReference type="EMBL" id="MBW0476693.1"/>
    </source>
</evidence>